<protein>
    <recommendedName>
        <fullName evidence="3">FecR protein</fullName>
    </recommendedName>
</protein>
<organism evidence="1 2">
    <name type="scientific">Sulfuriroseicoccus oceanibius</name>
    <dbReference type="NCBI Taxonomy" id="2707525"/>
    <lineage>
        <taxon>Bacteria</taxon>
        <taxon>Pseudomonadati</taxon>
        <taxon>Verrucomicrobiota</taxon>
        <taxon>Verrucomicrobiia</taxon>
        <taxon>Verrucomicrobiales</taxon>
        <taxon>Verrucomicrobiaceae</taxon>
        <taxon>Sulfuriroseicoccus</taxon>
    </lineage>
</organism>
<dbReference type="Gene3D" id="2.60.120.200">
    <property type="match status" value="1"/>
</dbReference>
<evidence type="ECO:0000313" key="1">
    <source>
        <dbReference type="EMBL" id="QQL43676.1"/>
    </source>
</evidence>
<dbReference type="KEGG" id="soa:G3M56_007115"/>
<evidence type="ECO:0008006" key="3">
    <source>
        <dbReference type="Google" id="ProtNLM"/>
    </source>
</evidence>
<dbReference type="PANTHER" id="PTHR30273:SF2">
    <property type="entry name" value="PROTEIN FECR"/>
    <property type="match status" value="1"/>
</dbReference>
<dbReference type="Gene3D" id="2.60.120.1440">
    <property type="match status" value="1"/>
</dbReference>
<dbReference type="Proteomes" id="UP000475117">
    <property type="component" value="Chromosome"/>
</dbReference>
<dbReference type="GO" id="GO:0016989">
    <property type="term" value="F:sigma factor antagonist activity"/>
    <property type="evidence" value="ECO:0007669"/>
    <property type="project" value="TreeGrafter"/>
</dbReference>
<reference evidence="1 2" key="1">
    <citation type="submission" date="2020-12" db="EMBL/GenBank/DDBJ databases">
        <title>Sulforoseuscoccus oceanibium gen. nov., sp. nov., a representative of the phylum Verrucomicrobia with special cytoplasmic membrane, and proposal of Sulforoseuscoccusaceae fam. nov.</title>
        <authorList>
            <person name="Xi F."/>
        </authorList>
    </citation>
    <scope>NUCLEOTIDE SEQUENCE [LARGE SCALE GENOMIC DNA]</scope>
    <source>
        <strain evidence="1 2">T37</strain>
    </source>
</reference>
<dbReference type="AlphaFoldDB" id="A0A6B3L9V4"/>
<dbReference type="SUPFAM" id="SSF49899">
    <property type="entry name" value="Concanavalin A-like lectins/glucanases"/>
    <property type="match status" value="1"/>
</dbReference>
<accession>A0A6B3L9V4</accession>
<name>A0A6B3L9V4_9BACT</name>
<gene>
    <name evidence="1" type="ORF">G3M56_007115</name>
</gene>
<keyword evidence="2" id="KW-1185">Reference proteome</keyword>
<dbReference type="InterPro" id="IPR012373">
    <property type="entry name" value="Ferrdict_sens_TM"/>
</dbReference>
<proteinExistence type="predicted"/>
<evidence type="ECO:0000313" key="2">
    <source>
        <dbReference type="Proteomes" id="UP000475117"/>
    </source>
</evidence>
<dbReference type="PANTHER" id="PTHR30273">
    <property type="entry name" value="PERIPLASMIC SIGNAL SENSOR AND SIGMA FACTOR ACTIVATOR FECR-RELATED"/>
    <property type="match status" value="1"/>
</dbReference>
<sequence length="532" mass="58468">MSVKKVELEIQALLDGTLSEEGFARLQQQMASDPEVRQLYYRYVRLHQSLEMSYGGARDVLSVGEARRQRLQARYRRVAAWAAVAVLLIAAVALRSVYLGPEERLAYRVAPGGLLEVQHPAGSRAGATELEKGSKLEILQGTVELELGSGVMGWIDGPAEIEVVDAGLVKMPYGSGRFHVSDGAEGFTVETDEVRAVDLGTEFGVVAWADRPDELHVFSGRVAYEMESGAASGEVVGGQGVRFLDDGVVMMDAVDAEFKQGLPDSLRYAHWSFDGGRPVGTLATEENIHHWMENGGGQTLVDGVEGSALALGSDGAGALMTNWRGIGGDAPRSVAFWVKLPSAAQRRVDGTSVLLAWGRQQPHMSSTRSINSKWSVHLDHSEKRVPTLNVSFGGVWYHCPRVMLEDDQWHHVAIVYRGGVTGSEIPEVDVYYDGRIAPTYYSFYKDIEVDLSDDGRVVIDTESFSPLRIGGGMVNQSPFDVTTHQGGSRFTGDTHFTGWIDELFIIEGVIDKYDVWQMMNDHRYQPAEREGR</sequence>
<dbReference type="InterPro" id="IPR013320">
    <property type="entry name" value="ConA-like_dom_sf"/>
</dbReference>
<dbReference type="EMBL" id="CP066776">
    <property type="protein sequence ID" value="QQL43676.1"/>
    <property type="molecule type" value="Genomic_DNA"/>
</dbReference>
<dbReference type="RefSeq" id="WP_164361528.1">
    <property type="nucleotide sequence ID" value="NZ_CP066776.1"/>
</dbReference>